<keyword evidence="2" id="KW-1185">Reference proteome</keyword>
<evidence type="ECO:0000313" key="2">
    <source>
        <dbReference type="Proteomes" id="UP000316471"/>
    </source>
</evidence>
<organism evidence="1 2">
    <name type="scientific">Aerolutibacter ruishenii</name>
    <dbReference type="NCBI Taxonomy" id="686800"/>
    <lineage>
        <taxon>Bacteria</taxon>
        <taxon>Pseudomonadati</taxon>
        <taxon>Pseudomonadota</taxon>
        <taxon>Gammaproteobacteria</taxon>
        <taxon>Lysobacterales</taxon>
        <taxon>Lysobacteraceae</taxon>
        <taxon>Aerolutibacter</taxon>
    </lineage>
</organism>
<dbReference type="RefSeq" id="WP_144816433.1">
    <property type="nucleotide sequence ID" value="NZ_VLKP01000012.1"/>
</dbReference>
<accession>A0A562LI97</accession>
<dbReference type="AlphaFoldDB" id="A0A562LI97"/>
<gene>
    <name evidence="1" type="ORF">IP93_02648</name>
</gene>
<sequence length="398" mass="43392">MSQVIAATQTTPGLEPTKVPVTPLRTVTYLFNTGTWVPANVGSSSEKYLKIPYEVAFDGVVQPKSRGWPQRIVGRTPFRVQVPAGTQVSLFLNTDALPGARHKPVYAVRTGQRDVVVTVSETRGTALATPDSPVFSHTAVDPRSGTQTDYYKAPLHGNIWARISKVYTADDALALVPASADAGVREAVLSIYRVLGSTTLVVRCAAPEGHQLAVVFADSENPRQNISNYTLLRDGLTRVHPLGFFALIDAARIAGATQLSVTSCWRPSLGSIAHRAGLGLDVNIIGDAQEDVRFNRAELIGQGPDVPWVTPAEVQSYRDRRANRAAWVEELEGSKPRLVADFQRLLRASPHIKQVFDPWYMDANTKDDVAPACNEQVSVNEKLHNNHLHITLDVPGVL</sequence>
<comment type="caution">
    <text evidence="1">The sequence shown here is derived from an EMBL/GenBank/DDBJ whole genome shotgun (WGS) entry which is preliminary data.</text>
</comment>
<dbReference type="OrthoDB" id="6045489at2"/>
<protein>
    <submittedName>
        <fullName evidence="1">Uncharacterized protein</fullName>
    </submittedName>
</protein>
<name>A0A562LI97_9GAMM</name>
<dbReference type="EMBL" id="VLKP01000012">
    <property type="protein sequence ID" value="TWI07296.1"/>
    <property type="molecule type" value="Genomic_DNA"/>
</dbReference>
<reference evidence="1 2" key="1">
    <citation type="journal article" date="2015" name="Stand. Genomic Sci.">
        <title>Genomic Encyclopedia of Bacterial and Archaeal Type Strains, Phase III: the genomes of soil and plant-associated and newly described type strains.</title>
        <authorList>
            <person name="Whitman W.B."/>
            <person name="Woyke T."/>
            <person name="Klenk H.P."/>
            <person name="Zhou Y."/>
            <person name="Lilburn T.G."/>
            <person name="Beck B.J."/>
            <person name="De Vos P."/>
            <person name="Vandamme P."/>
            <person name="Eisen J.A."/>
            <person name="Garrity G."/>
            <person name="Hugenholtz P."/>
            <person name="Kyrpides N.C."/>
        </authorList>
    </citation>
    <scope>NUCLEOTIDE SEQUENCE [LARGE SCALE GENOMIC DNA]</scope>
    <source>
        <strain evidence="1 2">CGMCC 1.10136</strain>
    </source>
</reference>
<proteinExistence type="predicted"/>
<dbReference type="Proteomes" id="UP000316471">
    <property type="component" value="Unassembled WGS sequence"/>
</dbReference>
<evidence type="ECO:0000313" key="1">
    <source>
        <dbReference type="EMBL" id="TWI07296.1"/>
    </source>
</evidence>